<keyword evidence="6" id="KW-1185">Reference proteome</keyword>
<dbReference type="GO" id="GO:0006508">
    <property type="term" value="P:proteolysis"/>
    <property type="evidence" value="ECO:0007669"/>
    <property type="project" value="InterPro"/>
</dbReference>
<evidence type="ECO:0000256" key="2">
    <source>
        <dbReference type="ARBA" id="ARBA00023157"/>
    </source>
</evidence>
<dbReference type="Gene3D" id="1.10.287.2250">
    <property type="match status" value="1"/>
</dbReference>
<comment type="caution">
    <text evidence="5">The sequence shown here is derived from an EMBL/GenBank/DDBJ whole genome shotgun (WGS) entry which is preliminary data.</text>
</comment>
<dbReference type="SUPFAM" id="SSF54001">
    <property type="entry name" value="Cysteine proteinases"/>
    <property type="match status" value="1"/>
</dbReference>
<comment type="similarity">
    <text evidence="1">Belongs to the peptidase C1 family.</text>
</comment>
<dbReference type="SMART" id="SM00645">
    <property type="entry name" value="Pept_C1"/>
    <property type="match status" value="1"/>
</dbReference>
<protein>
    <recommendedName>
        <fullName evidence="4">Peptidase C1A papain C-terminal domain-containing protein</fullName>
    </recommendedName>
</protein>
<feature type="signal peptide" evidence="3">
    <location>
        <begin position="1"/>
        <end position="28"/>
    </location>
</feature>
<accession>A0AAV5C0V7</accession>
<proteinExistence type="inferred from homology"/>
<dbReference type="InterPro" id="IPR038765">
    <property type="entry name" value="Papain-like_cys_pep_sf"/>
</dbReference>
<name>A0AAV5C0V7_ELECO</name>
<keyword evidence="2" id="KW-1015">Disulfide bond</keyword>
<evidence type="ECO:0000313" key="6">
    <source>
        <dbReference type="Proteomes" id="UP001054889"/>
    </source>
</evidence>
<dbReference type="Gene3D" id="3.90.70.10">
    <property type="entry name" value="Cysteine proteinases"/>
    <property type="match status" value="1"/>
</dbReference>
<dbReference type="PROSITE" id="PS00640">
    <property type="entry name" value="THIOL_PROTEASE_ASN"/>
    <property type="match status" value="1"/>
</dbReference>
<dbReference type="GO" id="GO:0008234">
    <property type="term" value="F:cysteine-type peptidase activity"/>
    <property type="evidence" value="ECO:0007669"/>
    <property type="project" value="InterPro"/>
</dbReference>
<dbReference type="PANTHER" id="PTHR12411">
    <property type="entry name" value="CYSTEINE PROTEASE FAMILY C1-RELATED"/>
    <property type="match status" value="1"/>
</dbReference>
<evidence type="ECO:0000259" key="4">
    <source>
        <dbReference type="SMART" id="SM00645"/>
    </source>
</evidence>
<dbReference type="InterPro" id="IPR013128">
    <property type="entry name" value="Peptidase_C1A"/>
</dbReference>
<dbReference type="AlphaFoldDB" id="A0AAV5C0V7"/>
<dbReference type="Pfam" id="PF00112">
    <property type="entry name" value="Peptidase_C1"/>
    <property type="match status" value="1"/>
</dbReference>
<evidence type="ECO:0000256" key="3">
    <source>
        <dbReference type="SAM" id="SignalP"/>
    </source>
</evidence>
<dbReference type="EMBL" id="BQKI01000003">
    <property type="protein sequence ID" value="GJM91418.1"/>
    <property type="molecule type" value="Genomic_DNA"/>
</dbReference>
<dbReference type="Proteomes" id="UP001054889">
    <property type="component" value="Unassembled WGS sequence"/>
</dbReference>
<evidence type="ECO:0000256" key="1">
    <source>
        <dbReference type="ARBA" id="ARBA00008455"/>
    </source>
</evidence>
<sequence>MAAAGKAVRMAAMAMIMALALAAPAAMAMEFTRADLASENATWALYHRWSARYYVVRMASDKARRFGIFKDNLLRAVNDSTPGINGFGDLTDDELAEVYNCAIPNLAEVYATSNITPEPSVIGWFHNLPDTVDWTYGWTRSALSYVWNNGGLAPESVYPYKAQQGPCQKVVSPLIPIAGYSNVPPNDELELRRAVAGQPVVVNIDASGEAFKRYDGGLFRGPCNNDGYGHAITVVGYGSDPITHEPYWILKNSWSETWGENGYMKMQREIHSMGTGLCGIHKSPTYPYRV</sequence>
<organism evidence="5 6">
    <name type="scientific">Eleusine coracana subsp. coracana</name>
    <dbReference type="NCBI Taxonomy" id="191504"/>
    <lineage>
        <taxon>Eukaryota</taxon>
        <taxon>Viridiplantae</taxon>
        <taxon>Streptophyta</taxon>
        <taxon>Embryophyta</taxon>
        <taxon>Tracheophyta</taxon>
        <taxon>Spermatophyta</taxon>
        <taxon>Magnoliopsida</taxon>
        <taxon>Liliopsida</taxon>
        <taxon>Poales</taxon>
        <taxon>Poaceae</taxon>
        <taxon>PACMAD clade</taxon>
        <taxon>Chloridoideae</taxon>
        <taxon>Cynodonteae</taxon>
        <taxon>Eleusininae</taxon>
        <taxon>Eleusine</taxon>
    </lineage>
</organism>
<feature type="chain" id="PRO_5044000036" description="Peptidase C1A papain C-terminal domain-containing protein" evidence="3">
    <location>
        <begin position="29"/>
        <end position="290"/>
    </location>
</feature>
<feature type="domain" description="Peptidase C1A papain C-terminal" evidence="4">
    <location>
        <begin position="103"/>
        <end position="288"/>
    </location>
</feature>
<dbReference type="CDD" id="cd02248">
    <property type="entry name" value="Peptidase_C1A"/>
    <property type="match status" value="1"/>
</dbReference>
<reference evidence="5" key="1">
    <citation type="journal article" date="2018" name="DNA Res.">
        <title>Multiple hybrid de novo genome assembly of finger millet, an orphan allotetraploid crop.</title>
        <authorList>
            <person name="Hatakeyama M."/>
            <person name="Aluri S."/>
            <person name="Balachadran M.T."/>
            <person name="Sivarajan S.R."/>
            <person name="Patrignani A."/>
            <person name="Gruter S."/>
            <person name="Poveda L."/>
            <person name="Shimizu-Inatsugi R."/>
            <person name="Baeten J."/>
            <person name="Francoijs K.J."/>
            <person name="Nataraja K.N."/>
            <person name="Reddy Y.A.N."/>
            <person name="Phadnis S."/>
            <person name="Ravikumar R.L."/>
            <person name="Schlapbach R."/>
            <person name="Sreeman S.M."/>
            <person name="Shimizu K.K."/>
        </authorList>
    </citation>
    <scope>NUCLEOTIDE SEQUENCE</scope>
</reference>
<dbReference type="InterPro" id="IPR025661">
    <property type="entry name" value="Pept_asp_AS"/>
</dbReference>
<dbReference type="InterPro" id="IPR000668">
    <property type="entry name" value="Peptidase_C1A_C"/>
</dbReference>
<reference evidence="5" key="2">
    <citation type="submission" date="2021-12" db="EMBL/GenBank/DDBJ databases">
        <title>Resequencing data analysis of finger millet.</title>
        <authorList>
            <person name="Hatakeyama M."/>
            <person name="Aluri S."/>
            <person name="Balachadran M.T."/>
            <person name="Sivarajan S.R."/>
            <person name="Poveda L."/>
            <person name="Shimizu-Inatsugi R."/>
            <person name="Schlapbach R."/>
            <person name="Sreeman S.M."/>
            <person name="Shimizu K.K."/>
        </authorList>
    </citation>
    <scope>NUCLEOTIDE SEQUENCE</scope>
</reference>
<keyword evidence="3" id="KW-0732">Signal</keyword>
<evidence type="ECO:0000313" key="5">
    <source>
        <dbReference type="EMBL" id="GJM91418.1"/>
    </source>
</evidence>
<gene>
    <name evidence="5" type="primary">ga07783</name>
    <name evidence="5" type="ORF">PR202_ga07783</name>
</gene>
<dbReference type="InterPro" id="IPR039417">
    <property type="entry name" value="Peptidase_C1A_papain-like"/>
</dbReference>